<reference evidence="6 7" key="2">
    <citation type="submission" date="2015-01" db="EMBL/GenBank/DDBJ databases">
        <title>Vibrio sp. C5 JCM 19232 whole genome shotgun sequence.</title>
        <authorList>
            <person name="Sawabe T."/>
            <person name="Meirelles P."/>
            <person name="Feng G."/>
            <person name="Sayaka M."/>
            <person name="Hattori M."/>
            <person name="Ohkuma M."/>
        </authorList>
    </citation>
    <scope>NUCLEOTIDE SEQUENCE [LARGE SCALE GENOMIC DNA]</scope>
    <source>
        <strain evidence="6 7">JCM19232</strain>
    </source>
</reference>
<accession>A0A0B8NQ19</accession>
<dbReference type="Gene3D" id="1.10.3720.10">
    <property type="entry name" value="MetI-like"/>
    <property type="match status" value="1"/>
</dbReference>
<dbReference type="SUPFAM" id="SSF161098">
    <property type="entry name" value="MetI-like"/>
    <property type="match status" value="1"/>
</dbReference>
<evidence type="ECO:0000256" key="4">
    <source>
        <dbReference type="ARBA" id="ARBA00023136"/>
    </source>
</evidence>
<evidence type="ECO:0000256" key="1">
    <source>
        <dbReference type="ARBA" id="ARBA00004141"/>
    </source>
</evidence>
<dbReference type="EMBL" id="BBRZ01000003">
    <property type="protein sequence ID" value="GAM54392.1"/>
    <property type="molecule type" value="Genomic_DNA"/>
</dbReference>
<sequence>MTSHVETPELIQPKKKKQRQSFHRFYDINGWTFVLPAVALVGLFMLYPILDSLWMSLHSGRGVVTRFVGLGNVERLFNDPVFIKH</sequence>
<dbReference type="GO" id="GO:0016020">
    <property type="term" value="C:membrane"/>
    <property type="evidence" value="ECO:0007669"/>
    <property type="project" value="UniProtKB-SubCell"/>
</dbReference>
<organism evidence="5 8">
    <name type="scientific">Vibrio ishigakensis</name>
    <dbReference type="NCBI Taxonomy" id="1481914"/>
    <lineage>
        <taxon>Bacteria</taxon>
        <taxon>Pseudomonadati</taxon>
        <taxon>Pseudomonadota</taxon>
        <taxon>Gammaproteobacteria</taxon>
        <taxon>Vibrionales</taxon>
        <taxon>Vibrionaceae</taxon>
        <taxon>Vibrio</taxon>
    </lineage>
</organism>
<reference evidence="5 8" key="1">
    <citation type="submission" date="2015-01" db="EMBL/GenBank/DDBJ databases">
        <title>Vibrio sp. C1 JCM 19231 whole genome shotgun sequence.</title>
        <authorList>
            <person name="Sawabe T."/>
            <person name="Meirelles P."/>
            <person name="Feng G."/>
            <person name="Sayaka M."/>
            <person name="Hattori M."/>
            <person name="Ohkuma M."/>
        </authorList>
    </citation>
    <scope>NUCLEOTIDE SEQUENCE [LARGE SCALE GENOMIC DNA]</scope>
    <source>
        <strain evidence="8">JCM 19231</strain>
        <strain evidence="5">JCM19231</strain>
    </source>
</reference>
<dbReference type="InterPro" id="IPR035906">
    <property type="entry name" value="MetI-like_sf"/>
</dbReference>
<keyword evidence="3" id="KW-1133">Transmembrane helix</keyword>
<dbReference type="Proteomes" id="UP000031670">
    <property type="component" value="Unassembled WGS sequence"/>
</dbReference>
<protein>
    <submittedName>
        <fullName evidence="5 6">Sugar ABC transporter</fullName>
    </submittedName>
</protein>
<evidence type="ECO:0000313" key="8">
    <source>
        <dbReference type="Proteomes" id="UP000031671"/>
    </source>
</evidence>
<name>A0A0B8NQ19_9VIBR</name>
<evidence type="ECO:0000313" key="5">
    <source>
        <dbReference type="EMBL" id="GAM54392.1"/>
    </source>
</evidence>
<evidence type="ECO:0000256" key="2">
    <source>
        <dbReference type="ARBA" id="ARBA00022692"/>
    </source>
</evidence>
<dbReference type="EMBL" id="BBSA01000016">
    <property type="protein sequence ID" value="GAM64989.1"/>
    <property type="molecule type" value="Genomic_DNA"/>
</dbReference>
<comment type="subcellular location">
    <subcellularLocation>
        <location evidence="1">Membrane</location>
        <topology evidence="1">Multi-pass membrane protein</topology>
    </subcellularLocation>
</comment>
<dbReference type="Proteomes" id="UP000031671">
    <property type="component" value="Unassembled WGS sequence"/>
</dbReference>
<evidence type="ECO:0000256" key="3">
    <source>
        <dbReference type="ARBA" id="ARBA00022989"/>
    </source>
</evidence>
<keyword evidence="4" id="KW-0472">Membrane</keyword>
<evidence type="ECO:0000313" key="7">
    <source>
        <dbReference type="Proteomes" id="UP000031670"/>
    </source>
</evidence>
<accession>A0A0B8PQP6</accession>
<reference evidence="7 8" key="3">
    <citation type="submission" date="2015-01" db="EMBL/GenBank/DDBJ databases">
        <authorList>
            <consortium name="NBRP consortium"/>
            <person name="Sawabe T."/>
            <person name="Meirelles P."/>
            <person name="Feng G."/>
            <person name="Sayaka M."/>
            <person name="Hattori M."/>
            <person name="Ohkuma M."/>
        </authorList>
    </citation>
    <scope>NUCLEOTIDE SEQUENCE [LARGE SCALE GENOMIC DNA]</scope>
    <source>
        <strain evidence="8">JCM 19231</strain>
        <strain evidence="5">JCM19231</strain>
        <strain evidence="6 7">JCM19232</strain>
    </source>
</reference>
<gene>
    <name evidence="5" type="ORF">JCM19231_2281</name>
    <name evidence="6" type="ORF">JCM19232_33</name>
</gene>
<keyword evidence="8" id="KW-1185">Reference proteome</keyword>
<comment type="caution">
    <text evidence="5">The sequence shown here is derived from an EMBL/GenBank/DDBJ whole genome shotgun (WGS) entry which is preliminary data.</text>
</comment>
<proteinExistence type="predicted"/>
<keyword evidence="2" id="KW-0812">Transmembrane</keyword>
<dbReference type="AlphaFoldDB" id="A0A0B8NQ19"/>
<evidence type="ECO:0000313" key="6">
    <source>
        <dbReference type="EMBL" id="GAM64989.1"/>
    </source>
</evidence>